<reference evidence="4 5" key="1">
    <citation type="submission" date="2024-09" db="EMBL/GenBank/DDBJ databases">
        <authorList>
            <person name="Sun Q."/>
            <person name="Mori K."/>
        </authorList>
    </citation>
    <scope>NUCLEOTIDE SEQUENCE [LARGE SCALE GENOMIC DNA]</scope>
    <source>
        <strain evidence="4 5">TBRC 3947</strain>
    </source>
</reference>
<evidence type="ECO:0000256" key="2">
    <source>
        <dbReference type="ARBA" id="ARBA00022840"/>
    </source>
</evidence>
<comment type="caution">
    <text evidence="4">The sequence shown here is derived from an EMBL/GenBank/DDBJ whole genome shotgun (WGS) entry which is preliminary data.</text>
</comment>
<feature type="domain" description="HTH luxR-type" evidence="3">
    <location>
        <begin position="840"/>
        <end position="905"/>
    </location>
</feature>
<dbReference type="CDD" id="cd06170">
    <property type="entry name" value="LuxR_C_like"/>
    <property type="match status" value="1"/>
</dbReference>
<keyword evidence="2" id="KW-0067">ATP-binding</keyword>
<name>A0ABV6M365_9ACTN</name>
<dbReference type="Gene3D" id="3.40.50.300">
    <property type="entry name" value="P-loop containing nucleotide triphosphate hydrolases"/>
    <property type="match status" value="1"/>
</dbReference>
<dbReference type="InterPro" id="IPR027417">
    <property type="entry name" value="P-loop_NTPase"/>
</dbReference>
<dbReference type="PROSITE" id="PS50043">
    <property type="entry name" value="HTH_LUXR_2"/>
    <property type="match status" value="1"/>
</dbReference>
<protein>
    <submittedName>
        <fullName evidence="4">AAA family ATPase</fullName>
    </submittedName>
</protein>
<dbReference type="InterPro" id="IPR036388">
    <property type="entry name" value="WH-like_DNA-bd_sf"/>
</dbReference>
<dbReference type="EMBL" id="JBHLUH010000021">
    <property type="protein sequence ID" value="MFC0528977.1"/>
    <property type="molecule type" value="Genomic_DNA"/>
</dbReference>
<proteinExistence type="predicted"/>
<dbReference type="InterPro" id="IPR000792">
    <property type="entry name" value="Tscrpt_reg_LuxR_C"/>
</dbReference>
<dbReference type="InterPro" id="IPR041664">
    <property type="entry name" value="AAA_16"/>
</dbReference>
<evidence type="ECO:0000313" key="4">
    <source>
        <dbReference type="EMBL" id="MFC0528977.1"/>
    </source>
</evidence>
<dbReference type="PROSITE" id="PS00622">
    <property type="entry name" value="HTH_LUXR_1"/>
    <property type="match status" value="1"/>
</dbReference>
<dbReference type="InterPro" id="IPR016032">
    <property type="entry name" value="Sig_transdc_resp-reg_C-effctor"/>
</dbReference>
<dbReference type="SUPFAM" id="SSF46894">
    <property type="entry name" value="C-terminal effector domain of the bipartite response regulators"/>
    <property type="match status" value="1"/>
</dbReference>
<evidence type="ECO:0000259" key="3">
    <source>
        <dbReference type="PROSITE" id="PS50043"/>
    </source>
</evidence>
<dbReference type="Proteomes" id="UP001589867">
    <property type="component" value="Unassembled WGS sequence"/>
</dbReference>
<gene>
    <name evidence="4" type="ORF">ACFFIA_15045</name>
</gene>
<evidence type="ECO:0000313" key="5">
    <source>
        <dbReference type="Proteomes" id="UP001589867"/>
    </source>
</evidence>
<dbReference type="SMART" id="SM00421">
    <property type="entry name" value="HTH_LUXR"/>
    <property type="match status" value="1"/>
</dbReference>
<dbReference type="PANTHER" id="PTHR16305">
    <property type="entry name" value="TESTICULAR SOLUBLE ADENYLYL CYCLASE"/>
    <property type="match status" value="1"/>
</dbReference>
<dbReference type="Gene3D" id="1.10.10.10">
    <property type="entry name" value="Winged helix-like DNA-binding domain superfamily/Winged helix DNA-binding domain"/>
    <property type="match status" value="1"/>
</dbReference>
<dbReference type="Pfam" id="PF00196">
    <property type="entry name" value="GerE"/>
    <property type="match status" value="1"/>
</dbReference>
<dbReference type="Pfam" id="PF13191">
    <property type="entry name" value="AAA_16"/>
    <property type="match status" value="1"/>
</dbReference>
<keyword evidence="5" id="KW-1185">Reference proteome</keyword>
<sequence>MEGLVGRDALYERAWRALGKPGPVLLEGPAGIGKTSLWRALVGAAERAGWSVLTCAPTESEAALPFAALADLLRPLADQVPALPRPQRVAAEAVLLTAESAAEDVADERAVGAATRSLLEAVGGPVLVAVDDAPWLDPSSERALRYALRRVGERVATLVACRTEGTDHTAAPLGLDDGRLTRVGLTPLGVGALHHVVRARLGVSLSRPLVARIARESGGNPLLAIELSRAVSRLPRPPLPSEELPVGSSLRQLLRDALATLPEPSRAAVRLAALLTVPALADLAAAGVAADAFDPAEEAGLLTVTPPTLQFAHPVYAAAVVAGIPPGVRRRLHRALADAVADPDERARQLARCTDGPDAGVAAELAAAADRQRARGAPAVAVDLYERAAALTPPEAAADRGRRRLAAVQCLLDSGDYAAAGAAADAVAADHTGAARAEALLLRAMVAWCADDLPAAVEAGERGLAAAPAGTPLAGRIHAHLALFQDAPEPARRHAEAAIVLMSGVDGDRALLASALFQLFFQEVRAGLPARTVLLDRGLELEGGRPSWLAGTVPAIWWKSIDEHDRARERLGALLGHAVAAGDEPWQHELLTHLGEAELVAGRWDAAARHIAAARELGEQLGTGLVGETWLGGTLDAYRGRLAAARQVAEDGLRRADALGDLWCRRIHLQLAGFVALSAGRLAEAAEAYRGLVETIGDAGIVEPLGQRFEPDWIEACVGAGDLDAATDGLERLAARHARQPRPWTALGLARSRVLLTGATGADPSAELAALAEARAAVPAEAVPLDRARCLLVAGMAHRRARRKREAKVALDGAAAEFAAIGAAAFEARARAELARIGGRPAAPTELTPTEERVARLAAQGRTNRAIADELFISPKTVEANLARVYRKLGIATRAELGAAIGRDAPPP</sequence>
<evidence type="ECO:0000256" key="1">
    <source>
        <dbReference type="ARBA" id="ARBA00022741"/>
    </source>
</evidence>
<accession>A0ABV6M365</accession>
<dbReference type="SUPFAM" id="SSF52540">
    <property type="entry name" value="P-loop containing nucleoside triphosphate hydrolases"/>
    <property type="match status" value="1"/>
</dbReference>
<dbReference type="InterPro" id="IPR011990">
    <property type="entry name" value="TPR-like_helical_dom_sf"/>
</dbReference>
<keyword evidence="1" id="KW-0547">Nucleotide-binding</keyword>
<dbReference type="Gene3D" id="1.25.40.10">
    <property type="entry name" value="Tetratricopeptide repeat domain"/>
    <property type="match status" value="1"/>
</dbReference>
<organism evidence="4 5">
    <name type="scientific">Phytohabitans kaempferiae</name>
    <dbReference type="NCBI Taxonomy" id="1620943"/>
    <lineage>
        <taxon>Bacteria</taxon>
        <taxon>Bacillati</taxon>
        <taxon>Actinomycetota</taxon>
        <taxon>Actinomycetes</taxon>
        <taxon>Micromonosporales</taxon>
        <taxon>Micromonosporaceae</taxon>
    </lineage>
</organism>
<dbReference type="PANTHER" id="PTHR16305:SF35">
    <property type="entry name" value="TRANSCRIPTIONAL ACTIVATOR DOMAIN"/>
    <property type="match status" value="1"/>
</dbReference>
<dbReference type="RefSeq" id="WP_377251241.1">
    <property type="nucleotide sequence ID" value="NZ_JBHLUH010000021.1"/>
</dbReference>
<dbReference type="PRINTS" id="PR00038">
    <property type="entry name" value="HTHLUXR"/>
</dbReference>